<feature type="transmembrane region" description="Helical" evidence="1">
    <location>
        <begin position="89"/>
        <end position="106"/>
    </location>
</feature>
<keyword evidence="1" id="KW-0812">Transmembrane</keyword>
<gene>
    <name evidence="3" type="ORF">G4D64_15415</name>
    <name evidence="2" type="ORF">H1Z61_15465</name>
</gene>
<reference evidence="3 4" key="1">
    <citation type="submission" date="2020-02" db="EMBL/GenBank/DDBJ databases">
        <title>Bacillus aquiflavi sp. nov., isolated from yellow water of strong flavor Chinese baijiu in Yibin region of China.</title>
        <authorList>
            <person name="Xie J."/>
        </authorList>
    </citation>
    <scope>NUCLEOTIDE SEQUENCE [LARGE SCALE GENOMIC DNA]</scope>
    <source>
        <strain evidence="3 4">3H-10</strain>
    </source>
</reference>
<dbReference type="EMBL" id="JACEIO010000047">
    <property type="protein sequence ID" value="MBA4538491.1"/>
    <property type="molecule type" value="Genomic_DNA"/>
</dbReference>
<keyword evidence="4" id="KW-1185">Reference proteome</keyword>
<dbReference type="Proteomes" id="UP000570010">
    <property type="component" value="Unassembled WGS sequence"/>
</dbReference>
<feature type="transmembrane region" description="Helical" evidence="1">
    <location>
        <begin position="5"/>
        <end position="27"/>
    </location>
</feature>
<evidence type="ECO:0000313" key="4">
    <source>
        <dbReference type="Proteomes" id="UP000472971"/>
    </source>
</evidence>
<keyword evidence="1" id="KW-0472">Membrane</keyword>
<feature type="transmembrane region" description="Helical" evidence="1">
    <location>
        <begin position="112"/>
        <end position="130"/>
    </location>
</feature>
<dbReference type="RefSeq" id="WP_163243252.1">
    <property type="nucleotide sequence ID" value="NZ_CP082780.1"/>
</dbReference>
<sequence>MVLFIFEIVFLILGILGNSLCMIFLALDEMITEVALFFNKMVNYGKETIGGSLEDVDLIVQYAPVLTVVSILLALTALIMVIARKGLKISLVFIGFSFFITLILSISIDPFYGFNAAFTLFALALHIVRLEKTL</sequence>
<evidence type="ECO:0000313" key="5">
    <source>
        <dbReference type="Proteomes" id="UP000570010"/>
    </source>
</evidence>
<dbReference type="AlphaFoldDB" id="A0A6B3W4D9"/>
<evidence type="ECO:0000256" key="1">
    <source>
        <dbReference type="SAM" id="Phobius"/>
    </source>
</evidence>
<keyword evidence="1" id="KW-1133">Transmembrane helix</keyword>
<evidence type="ECO:0000313" key="2">
    <source>
        <dbReference type="EMBL" id="MBA4538491.1"/>
    </source>
</evidence>
<organism evidence="3 4">
    <name type="scientific">Bacillus aquiflavi</name>
    <dbReference type="NCBI Taxonomy" id="2672567"/>
    <lineage>
        <taxon>Bacteria</taxon>
        <taxon>Bacillati</taxon>
        <taxon>Bacillota</taxon>
        <taxon>Bacilli</taxon>
        <taxon>Bacillales</taxon>
        <taxon>Bacillaceae</taxon>
        <taxon>Bacillus</taxon>
    </lineage>
</organism>
<comment type="caution">
    <text evidence="3">The sequence shown here is derived from an EMBL/GenBank/DDBJ whole genome shotgun (WGS) entry which is preliminary data.</text>
</comment>
<dbReference type="EMBL" id="JAAIWN010000049">
    <property type="protein sequence ID" value="NEY82853.1"/>
    <property type="molecule type" value="Genomic_DNA"/>
</dbReference>
<accession>A0A6B3W4D9</accession>
<name>A0A6B3W4D9_9BACI</name>
<reference evidence="2 5" key="2">
    <citation type="submission" date="2020-07" db="EMBL/GenBank/DDBJ databases">
        <authorList>
            <person name="Feng H."/>
        </authorList>
    </citation>
    <scope>NUCLEOTIDE SEQUENCE [LARGE SCALE GENOMIC DNA]</scope>
    <source>
        <strain evidence="5">s-12</strain>
        <strain evidence="2">S-12</strain>
    </source>
</reference>
<dbReference type="Proteomes" id="UP000472971">
    <property type="component" value="Unassembled WGS sequence"/>
</dbReference>
<feature type="transmembrane region" description="Helical" evidence="1">
    <location>
        <begin position="62"/>
        <end position="82"/>
    </location>
</feature>
<evidence type="ECO:0000313" key="3">
    <source>
        <dbReference type="EMBL" id="NEY82853.1"/>
    </source>
</evidence>
<protein>
    <submittedName>
        <fullName evidence="3">Uncharacterized protein</fullName>
    </submittedName>
</protein>
<proteinExistence type="predicted"/>